<reference evidence="4" key="1">
    <citation type="submission" date="2018-11" db="EMBL/GenBank/DDBJ databases">
        <authorList>
            <person name="Alioto T."/>
            <person name="Alioto T."/>
        </authorList>
    </citation>
    <scope>NUCLEOTIDE SEQUENCE</scope>
</reference>
<evidence type="ECO:0000256" key="2">
    <source>
        <dbReference type="ARBA" id="ARBA00023043"/>
    </source>
</evidence>
<evidence type="ECO:0000256" key="1">
    <source>
        <dbReference type="ARBA" id="ARBA00022737"/>
    </source>
</evidence>
<dbReference type="SMART" id="SM00248">
    <property type="entry name" value="ANK"/>
    <property type="match status" value="3"/>
</dbReference>
<dbReference type="PANTHER" id="PTHR24198:SF165">
    <property type="entry name" value="ANKYRIN REPEAT-CONTAINING PROTEIN-RELATED"/>
    <property type="match status" value="1"/>
</dbReference>
<keyword evidence="1" id="KW-0677">Repeat</keyword>
<accession>A0A8B6C2D2</accession>
<keyword evidence="2 3" id="KW-0040">ANK repeat</keyword>
<evidence type="ECO:0000313" key="4">
    <source>
        <dbReference type="EMBL" id="VDH98631.1"/>
    </source>
</evidence>
<dbReference type="OrthoDB" id="207120at2759"/>
<dbReference type="Gene3D" id="1.25.40.20">
    <property type="entry name" value="Ankyrin repeat-containing domain"/>
    <property type="match status" value="1"/>
</dbReference>
<dbReference type="EMBL" id="UYJE01001032">
    <property type="protein sequence ID" value="VDH98631.1"/>
    <property type="molecule type" value="Genomic_DNA"/>
</dbReference>
<sequence>MTNEDLLFTALSTRNIKLAKILVLGGVTINCKNSNGLTPLMIACHMNVDEKRKFDFIKCLLDNNVDINDTDNAGRTALMYAIKSGSTLVIQLLKRHGLTNSVKAGRRFSRADEMRIWGSFES</sequence>
<organism evidence="4 5">
    <name type="scientific">Mytilus galloprovincialis</name>
    <name type="common">Mediterranean mussel</name>
    <dbReference type="NCBI Taxonomy" id="29158"/>
    <lineage>
        <taxon>Eukaryota</taxon>
        <taxon>Metazoa</taxon>
        <taxon>Spiralia</taxon>
        <taxon>Lophotrochozoa</taxon>
        <taxon>Mollusca</taxon>
        <taxon>Bivalvia</taxon>
        <taxon>Autobranchia</taxon>
        <taxon>Pteriomorphia</taxon>
        <taxon>Mytilida</taxon>
        <taxon>Mytiloidea</taxon>
        <taxon>Mytilidae</taxon>
        <taxon>Mytilinae</taxon>
        <taxon>Mytilus</taxon>
    </lineage>
</organism>
<gene>
    <name evidence="4" type="ORF">MGAL_10B090845</name>
</gene>
<dbReference type="Proteomes" id="UP000596742">
    <property type="component" value="Unassembled WGS sequence"/>
</dbReference>
<evidence type="ECO:0000313" key="5">
    <source>
        <dbReference type="Proteomes" id="UP000596742"/>
    </source>
</evidence>
<evidence type="ECO:0000256" key="3">
    <source>
        <dbReference type="PROSITE-ProRule" id="PRU00023"/>
    </source>
</evidence>
<comment type="caution">
    <text evidence="4">The sequence shown here is derived from an EMBL/GenBank/DDBJ whole genome shotgun (WGS) entry which is preliminary data.</text>
</comment>
<dbReference type="InterPro" id="IPR036770">
    <property type="entry name" value="Ankyrin_rpt-contain_sf"/>
</dbReference>
<dbReference type="AlphaFoldDB" id="A0A8B6C2D2"/>
<proteinExistence type="predicted"/>
<dbReference type="InterPro" id="IPR002110">
    <property type="entry name" value="Ankyrin_rpt"/>
</dbReference>
<protein>
    <submittedName>
        <fullName evidence="4">Uncharacterized protein</fullName>
    </submittedName>
</protein>
<dbReference type="PROSITE" id="PS50088">
    <property type="entry name" value="ANK_REPEAT"/>
    <property type="match status" value="1"/>
</dbReference>
<dbReference type="Pfam" id="PF12796">
    <property type="entry name" value="Ank_2"/>
    <property type="match status" value="1"/>
</dbReference>
<dbReference type="PANTHER" id="PTHR24198">
    <property type="entry name" value="ANKYRIN REPEAT AND PROTEIN KINASE DOMAIN-CONTAINING PROTEIN"/>
    <property type="match status" value="1"/>
</dbReference>
<name>A0A8B6C2D2_MYTGA</name>
<feature type="repeat" description="ANK" evidence="3">
    <location>
        <begin position="35"/>
        <end position="72"/>
    </location>
</feature>
<dbReference type="SUPFAM" id="SSF48403">
    <property type="entry name" value="Ankyrin repeat"/>
    <property type="match status" value="1"/>
</dbReference>
<keyword evidence="5" id="KW-1185">Reference proteome</keyword>